<dbReference type="AlphaFoldDB" id="A0A2M7E965"/>
<evidence type="ECO:0000313" key="3">
    <source>
        <dbReference type="Proteomes" id="UP000228886"/>
    </source>
</evidence>
<reference evidence="3" key="1">
    <citation type="submission" date="2017-09" db="EMBL/GenBank/DDBJ databases">
        <title>Depth-based differentiation of microbial function through sediment-hosted aquifers and enrichment of novel symbionts in the deep terrestrial subsurface.</title>
        <authorList>
            <person name="Probst A.J."/>
            <person name="Ladd B."/>
            <person name="Jarett J.K."/>
            <person name="Geller-Mcgrath D.E."/>
            <person name="Sieber C.M.K."/>
            <person name="Emerson J.B."/>
            <person name="Anantharaman K."/>
            <person name="Thomas B.C."/>
            <person name="Malmstrom R."/>
            <person name="Stieglmeier M."/>
            <person name="Klingl A."/>
            <person name="Woyke T."/>
            <person name="Ryan C.M."/>
            <person name="Banfield J.F."/>
        </authorList>
    </citation>
    <scope>NUCLEOTIDE SEQUENCE [LARGE SCALE GENOMIC DNA]</scope>
</reference>
<dbReference type="SUPFAM" id="SSF143011">
    <property type="entry name" value="RelE-like"/>
    <property type="match status" value="1"/>
</dbReference>
<comment type="caution">
    <text evidence="2">The sequence shown here is derived from an EMBL/GenBank/DDBJ whole genome shotgun (WGS) entry which is preliminary data.</text>
</comment>
<dbReference type="InterPro" id="IPR035093">
    <property type="entry name" value="RelE/ParE_toxin_dom_sf"/>
</dbReference>
<dbReference type="Pfam" id="PF05016">
    <property type="entry name" value="ParE_toxin"/>
    <property type="match status" value="1"/>
</dbReference>
<gene>
    <name evidence="2" type="ORF">COS11_02945</name>
</gene>
<accession>A0A2M7E965</accession>
<keyword evidence="1" id="KW-1277">Toxin-antitoxin system</keyword>
<dbReference type="PANTHER" id="PTHR38813">
    <property type="match status" value="1"/>
</dbReference>
<dbReference type="PANTHER" id="PTHR38813:SF1">
    <property type="entry name" value="TOXIN RELE1-RELATED"/>
    <property type="match status" value="1"/>
</dbReference>
<name>A0A2M7E965_9BACT</name>
<evidence type="ECO:0000313" key="2">
    <source>
        <dbReference type="EMBL" id="PIV64286.1"/>
    </source>
</evidence>
<dbReference type="Gene3D" id="3.30.2310.20">
    <property type="entry name" value="RelE-like"/>
    <property type="match status" value="1"/>
</dbReference>
<evidence type="ECO:0000256" key="1">
    <source>
        <dbReference type="ARBA" id="ARBA00022649"/>
    </source>
</evidence>
<organism evidence="2 3">
    <name type="scientific">bacterium (Candidatus Ratteibacteria) CG01_land_8_20_14_3_00_40_19</name>
    <dbReference type="NCBI Taxonomy" id="2014290"/>
    <lineage>
        <taxon>Bacteria</taxon>
        <taxon>Candidatus Ratteibacteria</taxon>
    </lineage>
</organism>
<proteinExistence type="predicted"/>
<dbReference type="InterPro" id="IPR007712">
    <property type="entry name" value="RelE/ParE_toxin"/>
</dbReference>
<sequence length="87" mass="10406">MVNYKVLIKNSAEKELRFLPGMDLKRVVKRLARLSINPRPVGSEKLSGQNHYRIRQGNWRIIYSVNEQRKEVAIFRIGHRREVYRND</sequence>
<protein>
    <submittedName>
        <fullName evidence="2">Type II toxin-antitoxin system mRNA interferase toxin, RelE/StbE family</fullName>
    </submittedName>
</protein>
<dbReference type="EMBL" id="PETL01000144">
    <property type="protein sequence ID" value="PIV64286.1"/>
    <property type="molecule type" value="Genomic_DNA"/>
</dbReference>
<dbReference type="Proteomes" id="UP000228886">
    <property type="component" value="Unassembled WGS sequence"/>
</dbReference>
<dbReference type="InterPro" id="IPR052747">
    <property type="entry name" value="TA_system_RelE_toxin"/>
</dbReference>